<dbReference type="CDD" id="cd11386">
    <property type="entry name" value="MCP_signal"/>
    <property type="match status" value="1"/>
</dbReference>
<keyword evidence="4" id="KW-0812">Transmembrane</keyword>
<feature type="domain" description="Methyl-accepting transducer" evidence="5">
    <location>
        <begin position="265"/>
        <end position="487"/>
    </location>
</feature>
<feature type="transmembrane region" description="Helical" evidence="4">
    <location>
        <begin position="108"/>
        <end position="126"/>
    </location>
</feature>
<dbReference type="Pfam" id="PF00015">
    <property type="entry name" value="MCPsignal"/>
    <property type="match status" value="1"/>
</dbReference>
<dbReference type="GO" id="GO:0006935">
    <property type="term" value="P:chemotaxis"/>
    <property type="evidence" value="ECO:0007669"/>
    <property type="project" value="InterPro"/>
</dbReference>
<dbReference type="PANTHER" id="PTHR43531">
    <property type="entry name" value="PROTEIN ICFG"/>
    <property type="match status" value="1"/>
</dbReference>
<dbReference type="PANTHER" id="PTHR43531:SF16">
    <property type="entry name" value="METHYL-ACCEPTING CHEMOTAXIS PROTEIN II"/>
    <property type="match status" value="1"/>
</dbReference>
<proteinExistence type="inferred from homology"/>
<dbReference type="Proteomes" id="UP000285190">
    <property type="component" value="Unassembled WGS sequence"/>
</dbReference>
<dbReference type="SUPFAM" id="SSF58104">
    <property type="entry name" value="Methyl-accepting chemotaxis protein (MCP) signaling domain"/>
    <property type="match status" value="1"/>
</dbReference>
<dbReference type="GO" id="GO:0005886">
    <property type="term" value="C:plasma membrane"/>
    <property type="evidence" value="ECO:0007669"/>
    <property type="project" value="TreeGrafter"/>
</dbReference>
<feature type="region of interest" description="Disordered" evidence="3">
    <location>
        <begin position="1"/>
        <end position="45"/>
    </location>
</feature>
<protein>
    <submittedName>
        <fullName evidence="6">Chemotaxis protein</fullName>
    </submittedName>
</protein>
<dbReference type="SMART" id="SM00283">
    <property type="entry name" value="MA"/>
    <property type="match status" value="1"/>
</dbReference>
<comment type="caution">
    <text evidence="6">The sequence shown here is derived from an EMBL/GenBank/DDBJ whole genome shotgun (WGS) entry which is preliminary data.</text>
</comment>
<evidence type="ECO:0000256" key="1">
    <source>
        <dbReference type="ARBA" id="ARBA00029447"/>
    </source>
</evidence>
<gene>
    <name evidence="6" type="ORF">D3870_17745</name>
</gene>
<evidence type="ECO:0000256" key="2">
    <source>
        <dbReference type="PROSITE-ProRule" id="PRU00284"/>
    </source>
</evidence>
<feature type="transmembrane region" description="Helical" evidence="4">
    <location>
        <begin position="81"/>
        <end position="101"/>
    </location>
</feature>
<dbReference type="PROSITE" id="PS50111">
    <property type="entry name" value="CHEMOTAXIS_TRANSDUC_2"/>
    <property type="match status" value="1"/>
</dbReference>
<evidence type="ECO:0000259" key="5">
    <source>
        <dbReference type="PROSITE" id="PS50111"/>
    </source>
</evidence>
<keyword evidence="4" id="KW-0472">Membrane</keyword>
<evidence type="ECO:0000256" key="4">
    <source>
        <dbReference type="SAM" id="Phobius"/>
    </source>
</evidence>
<dbReference type="Gene3D" id="1.10.287.950">
    <property type="entry name" value="Methyl-accepting chemotaxis protein"/>
    <property type="match status" value="1"/>
</dbReference>
<evidence type="ECO:0000313" key="7">
    <source>
        <dbReference type="Proteomes" id="UP000285190"/>
    </source>
</evidence>
<reference evidence="6 7" key="1">
    <citation type="submission" date="2018-09" db="EMBL/GenBank/DDBJ databases">
        <authorList>
            <person name="Zhu H."/>
        </authorList>
    </citation>
    <scope>NUCLEOTIDE SEQUENCE [LARGE SCALE GENOMIC DNA]</scope>
    <source>
        <strain evidence="6 7">K2R10-39</strain>
    </source>
</reference>
<accession>A0A418X5D8</accession>
<feature type="compositionally biased region" description="Polar residues" evidence="3">
    <location>
        <begin position="15"/>
        <end position="25"/>
    </location>
</feature>
<dbReference type="InterPro" id="IPR004090">
    <property type="entry name" value="Chemotax_Me-accpt_rcpt"/>
</dbReference>
<dbReference type="GO" id="GO:0004888">
    <property type="term" value="F:transmembrane signaling receptor activity"/>
    <property type="evidence" value="ECO:0007669"/>
    <property type="project" value="InterPro"/>
</dbReference>
<sequence length="524" mass="55235">MSHPQIVDHRWQADPQPSVSVQTHPASEADDMTHPSIHTTPHQQPSPLHAIWRTADALFLITLIASGMLALAIGYQYGSFALGAAVAFGLIALGAAAFVVARGTLTSCLALAFCNVAMVALHIQLGRGTEEFHFGVFVLLALMLAYRDWRPVLFVAALFAVHHVAFDRLQAMGMGVYCTPTPDFFKMLVHASYVIVQTGVELAIARYMHNSTLQGAELTAIVAVLNRDRHIALNVEHVAVETAGGRALKDAILKVKGAMENITDTSHNIESAVAEIASGNENLAQRTEQTSASLQQVAMSIGTITQNVTQSAAAASQADALSRSASLAAHGGADVVHQVVETIHGIQASSKHIADITSLIDGIAFQTNLLALNAAVEAARAGEQGRGFAVVAAEVRNLAQRSAEAAREIQAVISNSLSRIDEGARLATSAGASMDSIVDSVKKVESILHDIVHAAQRQSEGVNDINSAVLQLDANAQKDSTTVDELAAVAMHLREHAHALSASIDSFDIGSRASGARNAVLLAA</sequence>
<dbReference type="EMBL" id="QYUN01000002">
    <property type="protein sequence ID" value="RJG07591.1"/>
    <property type="molecule type" value="Genomic_DNA"/>
</dbReference>
<keyword evidence="2" id="KW-0807">Transducer</keyword>
<dbReference type="PRINTS" id="PR00260">
    <property type="entry name" value="CHEMTRNSDUCR"/>
</dbReference>
<dbReference type="AlphaFoldDB" id="A0A418X5D8"/>
<comment type="similarity">
    <text evidence="1">Belongs to the methyl-accepting chemotaxis (MCP) protein family.</text>
</comment>
<evidence type="ECO:0000256" key="3">
    <source>
        <dbReference type="SAM" id="MobiDB-lite"/>
    </source>
</evidence>
<name>A0A418X5D8_9BURK</name>
<evidence type="ECO:0000313" key="6">
    <source>
        <dbReference type="EMBL" id="RJG07591.1"/>
    </source>
</evidence>
<dbReference type="InterPro" id="IPR004089">
    <property type="entry name" value="MCPsignal_dom"/>
</dbReference>
<feature type="transmembrane region" description="Helical" evidence="4">
    <location>
        <begin position="132"/>
        <end position="149"/>
    </location>
</feature>
<keyword evidence="4" id="KW-1133">Transmembrane helix</keyword>
<feature type="transmembrane region" description="Helical" evidence="4">
    <location>
        <begin position="57"/>
        <end position="75"/>
    </location>
</feature>
<feature type="compositionally biased region" description="Basic and acidic residues" evidence="3">
    <location>
        <begin position="1"/>
        <end position="12"/>
    </location>
</feature>
<dbReference type="GO" id="GO:0007165">
    <property type="term" value="P:signal transduction"/>
    <property type="evidence" value="ECO:0007669"/>
    <property type="project" value="UniProtKB-KW"/>
</dbReference>
<organism evidence="6 7">
    <name type="scientific">Noviherbaspirillum cavernae</name>
    <dbReference type="NCBI Taxonomy" id="2320862"/>
    <lineage>
        <taxon>Bacteria</taxon>
        <taxon>Pseudomonadati</taxon>
        <taxon>Pseudomonadota</taxon>
        <taxon>Betaproteobacteria</taxon>
        <taxon>Burkholderiales</taxon>
        <taxon>Oxalobacteraceae</taxon>
        <taxon>Noviherbaspirillum</taxon>
    </lineage>
</organism>
<feature type="compositionally biased region" description="Polar residues" evidence="3">
    <location>
        <begin position="36"/>
        <end position="45"/>
    </location>
</feature>
<dbReference type="InterPro" id="IPR051310">
    <property type="entry name" value="MCP_chemotaxis"/>
</dbReference>
<keyword evidence="7" id="KW-1185">Reference proteome</keyword>